<dbReference type="EMBL" id="QTSX02004566">
    <property type="protein sequence ID" value="KAJ9063980.1"/>
    <property type="molecule type" value="Genomic_DNA"/>
</dbReference>
<dbReference type="Proteomes" id="UP001165960">
    <property type="component" value="Unassembled WGS sequence"/>
</dbReference>
<comment type="caution">
    <text evidence="1">The sequence shown here is derived from an EMBL/GenBank/DDBJ whole genome shotgun (WGS) entry which is preliminary data.</text>
</comment>
<accession>A0ACC2SNW5</accession>
<sequence length="82" mass="9243">MQKPNKFLDAEDASEIKEQDLTPEPWQDLNPDPDLLQAASPEDQWAGRLRFSGVEPLQAELKRNCPNNKAIQTWAITPSNKG</sequence>
<protein>
    <submittedName>
        <fullName evidence="1">Uncharacterized protein</fullName>
    </submittedName>
</protein>
<reference evidence="1" key="1">
    <citation type="submission" date="2022-04" db="EMBL/GenBank/DDBJ databases">
        <title>Genome of the entomopathogenic fungus Entomophthora muscae.</title>
        <authorList>
            <person name="Elya C."/>
            <person name="Lovett B.R."/>
            <person name="Lee E."/>
            <person name="Macias A.M."/>
            <person name="Hajek A.E."/>
            <person name="De Bivort B.L."/>
            <person name="Kasson M.T."/>
            <person name="De Fine Licht H.H."/>
            <person name="Stajich J.E."/>
        </authorList>
    </citation>
    <scope>NUCLEOTIDE SEQUENCE</scope>
    <source>
        <strain evidence="1">Berkeley</strain>
    </source>
</reference>
<organism evidence="1 2">
    <name type="scientific">Entomophthora muscae</name>
    <dbReference type="NCBI Taxonomy" id="34485"/>
    <lineage>
        <taxon>Eukaryota</taxon>
        <taxon>Fungi</taxon>
        <taxon>Fungi incertae sedis</taxon>
        <taxon>Zoopagomycota</taxon>
        <taxon>Entomophthoromycotina</taxon>
        <taxon>Entomophthoromycetes</taxon>
        <taxon>Entomophthorales</taxon>
        <taxon>Entomophthoraceae</taxon>
        <taxon>Entomophthora</taxon>
    </lineage>
</organism>
<evidence type="ECO:0000313" key="1">
    <source>
        <dbReference type="EMBL" id="KAJ9063980.1"/>
    </source>
</evidence>
<proteinExistence type="predicted"/>
<name>A0ACC2SNW5_9FUNG</name>
<keyword evidence="2" id="KW-1185">Reference proteome</keyword>
<evidence type="ECO:0000313" key="2">
    <source>
        <dbReference type="Proteomes" id="UP001165960"/>
    </source>
</evidence>
<gene>
    <name evidence="1" type="ORF">DSO57_1035198</name>
</gene>